<dbReference type="InterPro" id="IPR010614">
    <property type="entry name" value="RAD3-like_helicase_DEAD"/>
</dbReference>
<dbReference type="AlphaFoldDB" id="A0A0F1B3F2"/>
<feature type="binding site" evidence="11">
    <location>
        <position position="205"/>
    </location>
    <ligand>
        <name>[4Fe-4S] cluster</name>
        <dbReference type="ChEBI" id="CHEBI:49883"/>
    </ligand>
</feature>
<evidence type="ECO:0000313" key="15">
    <source>
        <dbReference type="Proteomes" id="UP000033352"/>
    </source>
</evidence>
<accession>A0A0F1B3F2</accession>
<feature type="region of interest" description="Disordered" evidence="12">
    <location>
        <begin position="698"/>
        <end position="725"/>
    </location>
</feature>
<comment type="caution">
    <text evidence="14">The sequence shown here is derived from an EMBL/GenBank/DDBJ whole genome shotgun (WGS) entry which is preliminary data.</text>
</comment>
<keyword evidence="10 11" id="KW-0413">Isomerase</keyword>
<dbReference type="InterPro" id="IPR039000">
    <property type="entry name" value="DinG_proteobact"/>
</dbReference>
<dbReference type="GO" id="GO:0003677">
    <property type="term" value="F:DNA binding"/>
    <property type="evidence" value="ECO:0007669"/>
    <property type="project" value="UniProtKB-UniRule"/>
</dbReference>
<evidence type="ECO:0000256" key="8">
    <source>
        <dbReference type="ARBA" id="ARBA00023014"/>
    </source>
</evidence>
<dbReference type="InterPro" id="IPR027417">
    <property type="entry name" value="P-loop_NTPase"/>
</dbReference>
<comment type="catalytic activity">
    <reaction evidence="11">
        <text>ATP + H2O = ADP + phosphate + H(+)</text>
        <dbReference type="Rhea" id="RHEA:13065"/>
        <dbReference type="ChEBI" id="CHEBI:15377"/>
        <dbReference type="ChEBI" id="CHEBI:15378"/>
        <dbReference type="ChEBI" id="CHEBI:30616"/>
        <dbReference type="ChEBI" id="CHEBI:43474"/>
        <dbReference type="ChEBI" id="CHEBI:456216"/>
        <dbReference type="EC" id="5.6.2.3"/>
    </reaction>
</comment>
<evidence type="ECO:0000256" key="2">
    <source>
        <dbReference type="ARBA" id="ARBA00022723"/>
    </source>
</evidence>
<keyword evidence="4 11" id="KW-0378">Hydrolase</keyword>
<keyword evidence="8 11" id="KW-0411">Iron-sulfur</keyword>
<dbReference type="HAMAP" id="MF_02205">
    <property type="entry name" value="DinG_proteobact"/>
    <property type="match status" value="1"/>
</dbReference>
<dbReference type="SMART" id="SM00488">
    <property type="entry name" value="DEXDc2"/>
    <property type="match status" value="1"/>
</dbReference>
<feature type="binding site" evidence="11">
    <location>
        <position position="194"/>
    </location>
    <ligand>
        <name>[4Fe-4S] cluster</name>
        <dbReference type="ChEBI" id="CHEBI:49883"/>
    </ligand>
</feature>
<dbReference type="GO" id="GO:0033677">
    <property type="term" value="F:DNA/RNA helicase activity"/>
    <property type="evidence" value="ECO:0007669"/>
    <property type="project" value="TreeGrafter"/>
</dbReference>
<dbReference type="GO" id="GO:0005524">
    <property type="term" value="F:ATP binding"/>
    <property type="evidence" value="ECO:0007669"/>
    <property type="project" value="UniProtKB-UniRule"/>
</dbReference>
<comment type="function">
    <text evidence="11">DNA-dependent ATPase and 5'-3' DNA helicase. Unwinds D-loops, R-loops, forked DNA and G-quadruplex DNA.</text>
</comment>
<evidence type="ECO:0000256" key="1">
    <source>
        <dbReference type="ARBA" id="ARBA00022485"/>
    </source>
</evidence>
<dbReference type="Pfam" id="PF13307">
    <property type="entry name" value="Helicase_C_2"/>
    <property type="match status" value="1"/>
</dbReference>
<keyword evidence="7 11" id="KW-0408">Iron</keyword>
<feature type="binding site" evidence="11">
    <location>
        <position position="199"/>
    </location>
    <ligand>
        <name>[4Fe-4S] cluster</name>
        <dbReference type="ChEBI" id="CHEBI:49883"/>
    </ligand>
</feature>
<dbReference type="Proteomes" id="UP000033352">
    <property type="component" value="Unassembled WGS sequence"/>
</dbReference>
<keyword evidence="6 11" id="KW-0067">ATP-binding</keyword>
<feature type="compositionally biased region" description="Basic residues" evidence="12">
    <location>
        <begin position="703"/>
        <end position="719"/>
    </location>
</feature>
<protein>
    <recommendedName>
        <fullName evidence="11">ATP-dependent DNA helicase DinG</fullName>
        <ecNumber evidence="11">5.6.2.3</ecNumber>
    </recommendedName>
    <alternativeName>
        <fullName evidence="11">DNA 5'-3' helicase DinG</fullName>
    </alternativeName>
</protein>
<evidence type="ECO:0000256" key="10">
    <source>
        <dbReference type="ARBA" id="ARBA00023235"/>
    </source>
</evidence>
<gene>
    <name evidence="11 14" type="primary">dinG</name>
    <name evidence="14" type="ORF">SS37_10040</name>
</gene>
<dbReference type="Pfam" id="PF00270">
    <property type="entry name" value="DEAD"/>
    <property type="match status" value="1"/>
</dbReference>
<name>A0A0F1B3F2_9ENTR</name>
<dbReference type="OrthoDB" id="9805194at2"/>
<keyword evidence="2 11" id="KW-0479">Metal-binding</keyword>
<evidence type="ECO:0000256" key="4">
    <source>
        <dbReference type="ARBA" id="ARBA00022801"/>
    </source>
</evidence>
<dbReference type="InterPro" id="IPR014001">
    <property type="entry name" value="Helicase_ATP-bd"/>
</dbReference>
<dbReference type="NCBIfam" id="NF008729">
    <property type="entry name" value="PRK11747.1"/>
    <property type="match status" value="1"/>
</dbReference>
<keyword evidence="3 11" id="KW-0547">Nucleotide-binding</keyword>
<keyword evidence="5 11" id="KW-0347">Helicase</keyword>
<dbReference type="SMART" id="SM00487">
    <property type="entry name" value="DEXDc"/>
    <property type="match status" value="1"/>
</dbReference>
<organism evidence="14 15">
    <name type="scientific">Enterobacter sichuanensis</name>
    <dbReference type="NCBI Taxonomy" id="2071710"/>
    <lineage>
        <taxon>Bacteria</taxon>
        <taxon>Pseudomonadati</taxon>
        <taxon>Pseudomonadota</taxon>
        <taxon>Gammaproteobacteria</taxon>
        <taxon>Enterobacterales</taxon>
        <taxon>Enterobacteriaceae</taxon>
        <taxon>Enterobacter</taxon>
        <taxon>Enterobacter cloacae complex</taxon>
    </lineage>
</organism>
<dbReference type="EC" id="5.6.2.3" evidence="11"/>
<dbReference type="Gene3D" id="3.40.50.300">
    <property type="entry name" value="P-loop containing nucleotide triphosphate hydrolases"/>
    <property type="match status" value="2"/>
</dbReference>
<dbReference type="PATRIC" id="fig|1619248.3.peg.1080"/>
<dbReference type="InterPro" id="IPR014013">
    <property type="entry name" value="Helic_SF1/SF2_ATP-bd_DinG/Rad3"/>
</dbReference>
<comment type="similarity">
    <text evidence="11">Belongs to the helicase family. DinG subfamily. Type 1 sub-subfamily.</text>
</comment>
<keyword evidence="1 11" id="KW-0004">4Fe-4S</keyword>
<dbReference type="RefSeq" id="WP_045285456.1">
    <property type="nucleotide sequence ID" value="NZ_JZYX01000017.1"/>
</dbReference>
<dbReference type="SUPFAM" id="SSF52540">
    <property type="entry name" value="P-loop containing nucleoside triphosphate hydrolases"/>
    <property type="match status" value="1"/>
</dbReference>
<feature type="binding site" evidence="11">
    <location>
        <position position="120"/>
    </location>
    <ligand>
        <name>[4Fe-4S] cluster</name>
        <dbReference type="ChEBI" id="CHEBI:49883"/>
    </ligand>
</feature>
<comment type="cofactor">
    <cofactor evidence="11">
        <name>[4Fe-4S] cluster</name>
        <dbReference type="ChEBI" id="CHEBI:49883"/>
    </cofactor>
    <text evidence="11">Binds 1 [4Fe-4S] cluster.</text>
</comment>
<dbReference type="EMBL" id="JZYX01000017">
    <property type="protein sequence ID" value="KJN27690.1"/>
    <property type="molecule type" value="Genomic_DNA"/>
</dbReference>
<dbReference type="Pfam" id="PF06733">
    <property type="entry name" value="DEAD_2"/>
    <property type="match status" value="1"/>
</dbReference>
<evidence type="ECO:0000313" key="14">
    <source>
        <dbReference type="EMBL" id="KJN27690.1"/>
    </source>
</evidence>
<dbReference type="SMART" id="SM00491">
    <property type="entry name" value="HELICc2"/>
    <property type="match status" value="1"/>
</dbReference>
<dbReference type="InterPro" id="IPR011545">
    <property type="entry name" value="DEAD/DEAH_box_helicase_dom"/>
</dbReference>
<proteinExistence type="inferred from homology"/>
<dbReference type="InterPro" id="IPR006554">
    <property type="entry name" value="Helicase-like_DEXD_c2"/>
</dbReference>
<evidence type="ECO:0000256" key="3">
    <source>
        <dbReference type="ARBA" id="ARBA00022741"/>
    </source>
</evidence>
<evidence type="ECO:0000256" key="6">
    <source>
        <dbReference type="ARBA" id="ARBA00022840"/>
    </source>
</evidence>
<dbReference type="GO" id="GO:0009432">
    <property type="term" value="P:SOS response"/>
    <property type="evidence" value="ECO:0007669"/>
    <property type="project" value="TreeGrafter"/>
</dbReference>
<evidence type="ECO:0000259" key="13">
    <source>
        <dbReference type="PROSITE" id="PS51193"/>
    </source>
</evidence>
<dbReference type="PANTHER" id="PTHR11472:SF59">
    <property type="entry name" value="ATP-DEPENDENT DNA HELICASE DING"/>
    <property type="match status" value="1"/>
</dbReference>
<dbReference type="FunFam" id="3.40.50.300:FF:000700">
    <property type="entry name" value="ATP-dependent DNA helicase DinG"/>
    <property type="match status" value="1"/>
</dbReference>
<dbReference type="GO" id="GO:0043139">
    <property type="term" value="F:5'-3' DNA helicase activity"/>
    <property type="evidence" value="ECO:0007669"/>
    <property type="project" value="UniProtKB-UniRule"/>
</dbReference>
<dbReference type="GO" id="GO:0046872">
    <property type="term" value="F:metal ion binding"/>
    <property type="evidence" value="ECO:0007669"/>
    <property type="project" value="UniProtKB-KW"/>
</dbReference>
<reference evidence="14 15" key="1">
    <citation type="submission" date="2015-03" db="EMBL/GenBank/DDBJ databases">
        <authorList>
            <person name="McCorrison J."/>
            <person name="Sanka R."/>
            <person name="Adams M."/>
            <person name="Brinkac L."/>
            <person name="Nierman W."/>
            <person name="Sutton G."/>
            <person name="Nelson K."/>
            <person name="Kiedrowski L."/>
            <person name="Guerrero D."/>
            <person name="Bonomo R."/>
        </authorList>
    </citation>
    <scope>NUCLEOTIDE SEQUENCE [LARGE SCALE GENOMIC DNA]</scope>
    <source>
        <strain evidence="14 15">35699</strain>
    </source>
</reference>
<sequence>MALTAALKAQIGAWYKALQQQIPDFIPRAPQRQMIADVAKTLAGEDGRHLAIEAPTGVGKTLSYLIPGIAIAREEDKTLVVSTANVALQDQIFSKDLPLLRKIIPDLRFTAAFGRGRYVCPRNLAALASSEPGQQDLLAFLDDELTPNNKVEQEQCAKLKADLDGYKWDGLRDHTSQAISDDLWRRLSTDKASCLNRNCHYYRECPFFVARREIQEAEVVVANHALVMAALESEAVLPEPKNLLLVLDEGHHLPDVARDALEMSAEITAPWFRLQLDLFCKLVATCMEQFRPKTTPPLAVPERLSDHCEEVYGLIASLNNILNLYLPAAQEAEHRFAMGELPEEVMEICHQLAKHLEKLRGLAELFLNDLSEKTGTHDVVRLHRILLQMNRALGMFEAQSKLWRLASMAQASGAPVTKWATREVRDGQVHLFFHCVGIRVADQLEKLIWRSVPHVVVTSATLRSLNSFSRLQEMSGLKEKAGDRFVALDSPFNHCEQGKLVIPRMKYEPLIDNEEQHIAEMAAYFREQVESKKYPGMLVLFASGRAMQRFLEHVTDLRLLLLVQGDQPRYRLVETHRKRIDGGERSVLVGLQSFAEGLDLKGDYLTQVHIHKIAFPPIDSPVVITEGEWLKSLNRYPFEVQSLPAASFNLIQQVGRLIRSHGCWGEVVIYDKRLLTKNYGQRLLNALPVFPIEQPEVPEIKKRPAKQTAGRRKSIRAKGRGPTGK</sequence>
<dbReference type="PANTHER" id="PTHR11472">
    <property type="entry name" value="DNA REPAIR DEAD HELICASE RAD3/XP-D SUBFAMILY MEMBER"/>
    <property type="match status" value="1"/>
</dbReference>
<dbReference type="GO" id="GO:0051539">
    <property type="term" value="F:4 iron, 4 sulfur cluster binding"/>
    <property type="evidence" value="ECO:0007669"/>
    <property type="project" value="UniProtKB-UniRule"/>
</dbReference>
<evidence type="ECO:0000256" key="5">
    <source>
        <dbReference type="ARBA" id="ARBA00022806"/>
    </source>
</evidence>
<evidence type="ECO:0000256" key="11">
    <source>
        <dbReference type="HAMAP-Rule" id="MF_02205"/>
    </source>
</evidence>
<evidence type="ECO:0000256" key="12">
    <source>
        <dbReference type="SAM" id="MobiDB-lite"/>
    </source>
</evidence>
<dbReference type="GO" id="GO:0006281">
    <property type="term" value="P:DNA repair"/>
    <property type="evidence" value="ECO:0007669"/>
    <property type="project" value="TreeGrafter"/>
</dbReference>
<keyword evidence="9 11" id="KW-0238">DNA-binding</keyword>
<dbReference type="InterPro" id="IPR006555">
    <property type="entry name" value="ATP-dep_Helicase_C"/>
</dbReference>
<dbReference type="GO" id="GO:0016887">
    <property type="term" value="F:ATP hydrolysis activity"/>
    <property type="evidence" value="ECO:0007669"/>
    <property type="project" value="RHEA"/>
</dbReference>
<evidence type="ECO:0000256" key="9">
    <source>
        <dbReference type="ARBA" id="ARBA00023125"/>
    </source>
</evidence>
<dbReference type="PROSITE" id="PS51193">
    <property type="entry name" value="HELICASE_ATP_BIND_2"/>
    <property type="match status" value="1"/>
</dbReference>
<evidence type="ECO:0000256" key="7">
    <source>
        <dbReference type="ARBA" id="ARBA00023004"/>
    </source>
</evidence>
<feature type="domain" description="Helicase ATP-binding" evidence="13">
    <location>
        <begin position="17"/>
        <end position="294"/>
    </location>
</feature>
<dbReference type="InterPro" id="IPR045028">
    <property type="entry name" value="DinG/Rad3-like"/>
</dbReference>